<keyword evidence="1" id="KW-0812">Transmembrane</keyword>
<comment type="caution">
    <text evidence="2">The sequence shown here is derived from an EMBL/GenBank/DDBJ whole genome shotgun (WGS) entry which is preliminary data.</text>
</comment>
<reference evidence="2 3" key="1">
    <citation type="submission" date="2018-04" db="EMBL/GenBank/DDBJ databases">
        <title>Pelagivirga bohaiensis gen. nov., sp. nov., a bacterium isolated from the Bohai Sea.</title>
        <authorList>
            <person name="Ji X."/>
        </authorList>
    </citation>
    <scope>NUCLEOTIDE SEQUENCE [LARGE SCALE GENOMIC DNA]</scope>
    <source>
        <strain evidence="2 3">BH-SD16</strain>
    </source>
</reference>
<dbReference type="OrthoDB" id="7859418at2"/>
<dbReference type="Pfam" id="PF14248">
    <property type="entry name" value="DUF4345"/>
    <property type="match status" value="1"/>
</dbReference>
<keyword evidence="1" id="KW-1133">Transmembrane helix</keyword>
<dbReference type="RefSeq" id="WP_108639363.1">
    <property type="nucleotide sequence ID" value="NZ_QCYG01000001.1"/>
</dbReference>
<dbReference type="AlphaFoldDB" id="A0A2T7G1C4"/>
<dbReference type="InterPro" id="IPR025597">
    <property type="entry name" value="DUF4345"/>
</dbReference>
<protein>
    <submittedName>
        <fullName evidence="2">DUF4345 domain-containing protein</fullName>
    </submittedName>
</protein>
<evidence type="ECO:0000313" key="3">
    <source>
        <dbReference type="Proteomes" id="UP000244817"/>
    </source>
</evidence>
<organism evidence="2 3">
    <name type="scientific">Thalassorhabdomicrobium marinisediminis</name>
    <dbReference type="NCBI Taxonomy" id="2170577"/>
    <lineage>
        <taxon>Bacteria</taxon>
        <taxon>Pseudomonadati</taxon>
        <taxon>Pseudomonadota</taxon>
        <taxon>Alphaproteobacteria</taxon>
        <taxon>Rhodobacterales</taxon>
        <taxon>Paracoccaceae</taxon>
        <taxon>Thalassorhabdomicrobium</taxon>
    </lineage>
</organism>
<dbReference type="EMBL" id="QCYG01000001">
    <property type="protein sequence ID" value="PVA08209.1"/>
    <property type="molecule type" value="Genomic_DNA"/>
</dbReference>
<accession>A0A2T7G1C4</accession>
<feature type="transmembrane region" description="Helical" evidence="1">
    <location>
        <begin position="50"/>
        <end position="75"/>
    </location>
</feature>
<gene>
    <name evidence="2" type="ORF">DC363_01555</name>
</gene>
<evidence type="ECO:0000256" key="1">
    <source>
        <dbReference type="SAM" id="Phobius"/>
    </source>
</evidence>
<keyword evidence="3" id="KW-1185">Reference proteome</keyword>
<name>A0A2T7G1C4_9RHOB</name>
<dbReference type="Proteomes" id="UP000244817">
    <property type="component" value="Unassembled WGS sequence"/>
</dbReference>
<evidence type="ECO:0000313" key="2">
    <source>
        <dbReference type="EMBL" id="PVA08209.1"/>
    </source>
</evidence>
<sequence>MDLINAALALLTIIFGGIAFLAPRYAASALDLAPTDSTMGLSELRAGSGGLFVALGAFCLFTGEPYAYFMLGVAYAGAGAGRLLSLLFDSPPMKKALLYLALEWPPAAWLILYNNTF</sequence>
<keyword evidence="1" id="KW-0472">Membrane</keyword>
<proteinExistence type="predicted"/>